<dbReference type="SUPFAM" id="SSF57850">
    <property type="entry name" value="RING/U-box"/>
    <property type="match status" value="1"/>
</dbReference>
<dbReference type="InterPro" id="IPR043136">
    <property type="entry name" value="B30.2/SPRY_sf"/>
</dbReference>
<dbReference type="PROSITE" id="PS50188">
    <property type="entry name" value="B302_SPRY"/>
    <property type="match status" value="1"/>
</dbReference>
<sequence length="616" mass="68302">MAAFTSAIPAALSMPLYGSFLSDEQFQCSICLDVFTNPSSTPCGHSFCMGCISRYWEGLKVCQCPLCKKTFHKRPDLHINRTLREITEQFRSMSGAEGGDEVVGRESKGLTGGGGGHGGMPKNLLNQLKKKLHRSLQNSQAVTITDDHFQDHSIQVSCSPVTTSLPSLEPNHGPLAALNHTSASPPPPFAHSSGRRRFTVSGAASSHHLPVCDIHQRGILIYCRTDQVCICPECETADHLYHDTVTIKDRWMETKAQLHASEQSIQDMIRERFNKMEEIRASLSEMKLAVERETAGSVCLFSALVSAAERSQAELMEVMEMNCRAAEHQARATIRQLELEVEELQSRGSALARLAQSDDLVHCVKTFPIVTSLPPAKDWSRVSLNTDLGTGTIYRSMVALVERFQAELRSVAETGFPASGLDRTQPRVKTVQEFAVDVTLDSNTAHPRLILSDDMKSVRCGDRHQPIPGNPERFDRVVCVLGKEAISSGRHYWEVEVGGKTDWDLGVAKQSVIRKGKIEVNPTNGFWFLSLRDKSKYAVRSEPHTDVHLGLHPQKIGVFVDFEKGQVSFYNVDARVHIYTFNDPFTECIYPFFSPCTNKSGKNDGPLVITPVNAMS</sequence>
<dbReference type="GeneID" id="114847420"/>
<feature type="domain" description="B box-type" evidence="8">
    <location>
        <begin position="207"/>
        <end position="247"/>
    </location>
</feature>
<accession>A0A6P7LG15</accession>
<dbReference type="Gene3D" id="2.60.120.920">
    <property type="match status" value="1"/>
</dbReference>
<dbReference type="RefSeq" id="XP_028992988.1">
    <property type="nucleotide sequence ID" value="XM_029137155.3"/>
</dbReference>
<dbReference type="InterPro" id="IPR017907">
    <property type="entry name" value="Znf_RING_CS"/>
</dbReference>
<dbReference type="Pfam" id="PF00643">
    <property type="entry name" value="zf-B_box"/>
    <property type="match status" value="1"/>
</dbReference>
<evidence type="ECO:0000256" key="4">
    <source>
        <dbReference type="PROSITE-ProRule" id="PRU00024"/>
    </source>
</evidence>
<feature type="region of interest" description="Disordered" evidence="6">
    <location>
        <begin position="91"/>
        <end position="123"/>
    </location>
</feature>
<feature type="domain" description="RING-type" evidence="7">
    <location>
        <begin position="28"/>
        <end position="68"/>
    </location>
</feature>
<dbReference type="InterPro" id="IPR001841">
    <property type="entry name" value="Znf_RING"/>
</dbReference>
<dbReference type="AlphaFoldDB" id="A0A6P7LG15"/>
<dbReference type="InterPro" id="IPR003879">
    <property type="entry name" value="Butyrophylin_SPRY"/>
</dbReference>
<evidence type="ECO:0000256" key="6">
    <source>
        <dbReference type="SAM" id="MobiDB-lite"/>
    </source>
</evidence>
<dbReference type="CDD" id="cd19769">
    <property type="entry name" value="Bbox2_TRIM16-like"/>
    <property type="match status" value="1"/>
</dbReference>
<keyword evidence="10" id="KW-1185">Reference proteome</keyword>
<feature type="compositionally biased region" description="Gly residues" evidence="6">
    <location>
        <begin position="110"/>
        <end position="119"/>
    </location>
</feature>
<dbReference type="Pfam" id="PF00622">
    <property type="entry name" value="SPRY"/>
    <property type="match status" value="1"/>
</dbReference>
<dbReference type="KEGG" id="bspl:114847420"/>
<dbReference type="SMART" id="SM00449">
    <property type="entry name" value="SPRY"/>
    <property type="match status" value="1"/>
</dbReference>
<dbReference type="PROSITE" id="PS00518">
    <property type="entry name" value="ZF_RING_1"/>
    <property type="match status" value="1"/>
</dbReference>
<dbReference type="InterPro" id="IPR050143">
    <property type="entry name" value="TRIM/RBCC"/>
</dbReference>
<dbReference type="SMART" id="SM00336">
    <property type="entry name" value="BBOX"/>
    <property type="match status" value="1"/>
</dbReference>
<feature type="domain" description="B30.2/SPRY" evidence="9">
    <location>
        <begin position="418"/>
        <end position="612"/>
    </location>
</feature>
<dbReference type="SUPFAM" id="SSF49899">
    <property type="entry name" value="Concanavalin A-like lectins/glucanases"/>
    <property type="match status" value="1"/>
</dbReference>
<dbReference type="InterPro" id="IPR000315">
    <property type="entry name" value="Znf_B-box"/>
</dbReference>
<dbReference type="Pfam" id="PF13445">
    <property type="entry name" value="zf-RING_UBOX"/>
    <property type="match status" value="1"/>
</dbReference>
<name>A0A6P7LG15_BETSP</name>
<keyword evidence="5" id="KW-0175">Coiled coil</keyword>
<gene>
    <name evidence="11" type="primary">LOC114847420</name>
</gene>
<dbReference type="InterPro" id="IPR001870">
    <property type="entry name" value="B30.2/SPRY"/>
</dbReference>
<dbReference type="InterPro" id="IPR006574">
    <property type="entry name" value="PRY"/>
</dbReference>
<keyword evidence="3" id="KW-0862">Zinc</keyword>
<dbReference type="Gene3D" id="3.30.40.10">
    <property type="entry name" value="Zinc/RING finger domain, C3HC4 (zinc finger)"/>
    <property type="match status" value="1"/>
</dbReference>
<dbReference type="GO" id="GO:0008270">
    <property type="term" value="F:zinc ion binding"/>
    <property type="evidence" value="ECO:0007669"/>
    <property type="project" value="UniProtKB-KW"/>
</dbReference>
<dbReference type="PRINTS" id="PR01407">
    <property type="entry name" value="BUTYPHLNCDUF"/>
</dbReference>
<dbReference type="CDD" id="cd13733">
    <property type="entry name" value="SPRY_PRY_C-I_1"/>
    <property type="match status" value="1"/>
</dbReference>
<dbReference type="SMART" id="SM00184">
    <property type="entry name" value="RING"/>
    <property type="match status" value="1"/>
</dbReference>
<evidence type="ECO:0000259" key="9">
    <source>
        <dbReference type="PROSITE" id="PS50188"/>
    </source>
</evidence>
<dbReference type="InterPro" id="IPR003877">
    <property type="entry name" value="SPRY_dom"/>
</dbReference>
<evidence type="ECO:0000256" key="2">
    <source>
        <dbReference type="ARBA" id="ARBA00022771"/>
    </source>
</evidence>
<organism evidence="10 11">
    <name type="scientific">Betta splendens</name>
    <name type="common">Siamese fighting fish</name>
    <dbReference type="NCBI Taxonomy" id="158456"/>
    <lineage>
        <taxon>Eukaryota</taxon>
        <taxon>Metazoa</taxon>
        <taxon>Chordata</taxon>
        <taxon>Craniata</taxon>
        <taxon>Vertebrata</taxon>
        <taxon>Euteleostomi</taxon>
        <taxon>Actinopterygii</taxon>
        <taxon>Neopterygii</taxon>
        <taxon>Teleostei</taxon>
        <taxon>Neoteleostei</taxon>
        <taxon>Acanthomorphata</taxon>
        <taxon>Anabantaria</taxon>
        <taxon>Anabantiformes</taxon>
        <taxon>Anabantoidei</taxon>
        <taxon>Osphronemidae</taxon>
        <taxon>Betta</taxon>
    </lineage>
</organism>
<keyword evidence="2 4" id="KW-0863">Zinc-finger</keyword>
<dbReference type="InterPro" id="IPR027370">
    <property type="entry name" value="Znf-RING_euk"/>
</dbReference>
<dbReference type="Gene3D" id="3.30.160.60">
    <property type="entry name" value="Classic Zinc Finger"/>
    <property type="match status" value="1"/>
</dbReference>
<dbReference type="InterPro" id="IPR013083">
    <property type="entry name" value="Znf_RING/FYVE/PHD"/>
</dbReference>
<evidence type="ECO:0000256" key="1">
    <source>
        <dbReference type="ARBA" id="ARBA00022723"/>
    </source>
</evidence>
<evidence type="ECO:0000256" key="3">
    <source>
        <dbReference type="ARBA" id="ARBA00022833"/>
    </source>
</evidence>
<protein>
    <submittedName>
        <fullName evidence="11">E3 ubiquitin-protein ligase TRIM39</fullName>
    </submittedName>
</protein>
<dbReference type="PROSITE" id="PS50089">
    <property type="entry name" value="ZF_RING_2"/>
    <property type="match status" value="1"/>
</dbReference>
<dbReference type="SUPFAM" id="SSF57845">
    <property type="entry name" value="B-box zinc-binding domain"/>
    <property type="match status" value="1"/>
</dbReference>
<feature type="coiled-coil region" evidence="5">
    <location>
        <begin position="327"/>
        <end position="354"/>
    </location>
</feature>
<keyword evidence="1" id="KW-0479">Metal-binding</keyword>
<dbReference type="FunFam" id="2.60.120.920:FF:000004">
    <property type="entry name" value="Butyrophilin subfamily 1 member A1"/>
    <property type="match status" value="1"/>
</dbReference>
<dbReference type="InterPro" id="IPR058030">
    <property type="entry name" value="TRIM8/14/16/25/29/45/65_CC"/>
</dbReference>
<dbReference type="SMART" id="SM00589">
    <property type="entry name" value="PRY"/>
    <property type="match status" value="1"/>
</dbReference>
<dbReference type="PROSITE" id="PS50119">
    <property type="entry name" value="ZF_BBOX"/>
    <property type="match status" value="1"/>
</dbReference>
<dbReference type="InterPro" id="IPR013320">
    <property type="entry name" value="ConA-like_dom_sf"/>
</dbReference>
<evidence type="ECO:0000313" key="10">
    <source>
        <dbReference type="Proteomes" id="UP000515150"/>
    </source>
</evidence>
<dbReference type="OrthoDB" id="6270329at2759"/>
<reference evidence="11" key="1">
    <citation type="submission" date="2025-08" db="UniProtKB">
        <authorList>
            <consortium name="RefSeq"/>
        </authorList>
    </citation>
    <scope>IDENTIFICATION</scope>
</reference>
<dbReference type="Pfam" id="PF25600">
    <property type="entry name" value="TRIM_CC"/>
    <property type="match status" value="1"/>
</dbReference>
<dbReference type="Pfam" id="PF13765">
    <property type="entry name" value="PRY"/>
    <property type="match status" value="1"/>
</dbReference>
<evidence type="ECO:0000256" key="5">
    <source>
        <dbReference type="SAM" id="Coils"/>
    </source>
</evidence>
<evidence type="ECO:0000259" key="7">
    <source>
        <dbReference type="PROSITE" id="PS50089"/>
    </source>
</evidence>
<dbReference type="Proteomes" id="UP000515150">
    <property type="component" value="Chromosome 2"/>
</dbReference>
<evidence type="ECO:0000259" key="8">
    <source>
        <dbReference type="PROSITE" id="PS50119"/>
    </source>
</evidence>
<evidence type="ECO:0000313" key="11">
    <source>
        <dbReference type="RefSeq" id="XP_028992988.1"/>
    </source>
</evidence>
<dbReference type="PANTHER" id="PTHR24103">
    <property type="entry name" value="E3 UBIQUITIN-PROTEIN LIGASE TRIM"/>
    <property type="match status" value="1"/>
</dbReference>
<proteinExistence type="predicted"/>